<feature type="binding site" evidence="2">
    <location>
        <position position="60"/>
    </location>
    <ligand>
        <name>Zn(2+)</name>
        <dbReference type="ChEBI" id="CHEBI:29105"/>
        <label>2</label>
    </ligand>
</feature>
<proteinExistence type="predicted"/>
<feature type="active site" description="Nucleophile" evidence="1">
    <location>
        <position position="115"/>
    </location>
</feature>
<evidence type="ECO:0000313" key="4">
    <source>
        <dbReference type="EMBL" id="NOL39746.1"/>
    </source>
</evidence>
<dbReference type="EMBL" id="JABJRC010000001">
    <property type="protein sequence ID" value="NOL39746.1"/>
    <property type="molecule type" value="Genomic_DNA"/>
</dbReference>
<evidence type="ECO:0000313" key="3">
    <source>
        <dbReference type="EMBL" id="MBB6567653.1"/>
    </source>
</evidence>
<keyword evidence="2" id="KW-0479">Metal-binding</keyword>
<keyword evidence="3" id="KW-0031">Aminopeptidase</keyword>
<evidence type="ECO:0000313" key="5">
    <source>
        <dbReference type="Proteomes" id="UP000534306"/>
    </source>
</evidence>
<dbReference type="InterPro" id="IPR007035">
    <property type="entry name" value="Peptidase_M55"/>
</dbReference>
<dbReference type="EC" id="3.4.11.-" evidence="3"/>
<name>A0A7Y4KXL6_9ACTN</name>
<keyword evidence="5" id="KW-1185">Reference proteome</keyword>
<organism evidence="4 5">
    <name type="scientific">Kribbella sandramycini</name>
    <dbReference type="NCBI Taxonomy" id="60450"/>
    <lineage>
        <taxon>Bacteria</taxon>
        <taxon>Bacillati</taxon>
        <taxon>Actinomycetota</taxon>
        <taxon>Actinomycetes</taxon>
        <taxon>Propionibacteriales</taxon>
        <taxon>Kribbellaceae</taxon>
        <taxon>Kribbella</taxon>
    </lineage>
</organism>
<feature type="binding site" evidence="2">
    <location>
        <position position="8"/>
    </location>
    <ligand>
        <name>Zn(2+)</name>
        <dbReference type="ChEBI" id="CHEBI:29105"/>
        <label>1</label>
    </ligand>
</feature>
<evidence type="ECO:0000256" key="2">
    <source>
        <dbReference type="PIRSR" id="PIRSR015853-2"/>
    </source>
</evidence>
<sequence length="272" mass="28658">MRVFISVDMEGIAGIATPDQAYHGGHNYPMAQRLITAETNAAIAGAFDGGATEVLVNDAHGTMDNLLPELLDERAEVLQGRPKAQCMIQGMTSEHDVALFVGYHAPAGLPGVFSHTLSSLAFTRFLVNGEIASETDLGVLQAAALGVPVGLVTGDDEICRLTREKHAGVEAVQVKRAVGQFAAASVHPVKAQELVRAGAAAAVRRADTLPVPQLPEALTLTVDLKMPAHAEIGALIPGMRQIDRLRLEFDAASPDQLLGVCALLWETAPGHV</sequence>
<dbReference type="AlphaFoldDB" id="A0A7Y4KXL6"/>
<dbReference type="Gene3D" id="3.30.1360.130">
    <property type="entry name" value="Dipeptide transport protein"/>
    <property type="match status" value="1"/>
</dbReference>
<protein>
    <submittedName>
        <fullName evidence="3">D-amino peptidase</fullName>
        <ecNumber evidence="3">3.4.11.-</ecNumber>
    </submittedName>
    <submittedName>
        <fullName evidence="4">M55 family metallopeptidase</fullName>
    </submittedName>
</protein>
<dbReference type="GO" id="GO:0046872">
    <property type="term" value="F:metal ion binding"/>
    <property type="evidence" value="ECO:0007669"/>
    <property type="project" value="UniProtKB-KW"/>
</dbReference>
<dbReference type="CDD" id="cd08663">
    <property type="entry name" value="DAP_dppA_1"/>
    <property type="match status" value="1"/>
</dbReference>
<feature type="binding site" evidence="2">
    <location>
        <position position="134"/>
    </location>
    <ligand>
        <name>Zn(2+)</name>
        <dbReference type="ChEBI" id="CHEBI:29105"/>
        <label>2</label>
    </ligand>
</feature>
<evidence type="ECO:0000256" key="1">
    <source>
        <dbReference type="PIRSR" id="PIRSR015853-1"/>
    </source>
</evidence>
<dbReference type="EMBL" id="JACHKF010000001">
    <property type="protein sequence ID" value="MBB6567653.1"/>
    <property type="molecule type" value="Genomic_DNA"/>
</dbReference>
<feature type="binding site" evidence="2">
    <location>
        <position position="8"/>
    </location>
    <ligand>
        <name>Zn(2+)</name>
        <dbReference type="ChEBI" id="CHEBI:29105"/>
        <label>2</label>
    </ligand>
</feature>
<reference evidence="4 5" key="1">
    <citation type="submission" date="2020-05" db="EMBL/GenBank/DDBJ databases">
        <title>Genome sequence of Kribbella sandramycini ATCC 39419.</title>
        <authorList>
            <person name="Maclea K.S."/>
            <person name="Fair J.L."/>
        </authorList>
    </citation>
    <scope>NUCLEOTIDE SEQUENCE [LARGE SCALE GENOMIC DNA]</scope>
    <source>
        <strain evidence="4 5">ATCC 39419</strain>
    </source>
</reference>
<dbReference type="Gene3D" id="3.40.50.10780">
    <property type="entry name" value="Dipeptide transport protein"/>
    <property type="match status" value="1"/>
</dbReference>
<dbReference type="GO" id="GO:0004177">
    <property type="term" value="F:aminopeptidase activity"/>
    <property type="evidence" value="ECO:0007669"/>
    <property type="project" value="UniProtKB-KW"/>
</dbReference>
<dbReference type="InterPro" id="IPR036177">
    <property type="entry name" value="Peptidase_M55_sf"/>
</dbReference>
<dbReference type="Pfam" id="PF04951">
    <property type="entry name" value="Peptidase_M55"/>
    <property type="match status" value="1"/>
</dbReference>
<keyword evidence="2" id="KW-0862">Zinc</keyword>
<comment type="caution">
    <text evidence="4">The sequence shown here is derived from an EMBL/GenBank/DDBJ whole genome shotgun (WGS) entry which is preliminary data.</text>
</comment>
<reference evidence="3 6" key="2">
    <citation type="submission" date="2020-08" db="EMBL/GenBank/DDBJ databases">
        <title>Sequencing the genomes of 1000 actinobacteria strains.</title>
        <authorList>
            <person name="Klenk H.-P."/>
        </authorList>
    </citation>
    <scope>NUCLEOTIDE SEQUENCE [LARGE SCALE GENOMIC DNA]</scope>
    <source>
        <strain evidence="3 6">DSM 15626</strain>
    </source>
</reference>
<dbReference type="Proteomes" id="UP000553957">
    <property type="component" value="Unassembled WGS sequence"/>
</dbReference>
<dbReference type="SUPFAM" id="SSF63992">
    <property type="entry name" value="Dipeptide transport protein"/>
    <property type="match status" value="1"/>
</dbReference>
<dbReference type="Proteomes" id="UP000534306">
    <property type="component" value="Unassembled WGS sequence"/>
</dbReference>
<dbReference type="InterPro" id="IPR027476">
    <property type="entry name" value="DppA_N"/>
</dbReference>
<dbReference type="RefSeq" id="WP_171671596.1">
    <property type="nucleotide sequence ID" value="NZ_BAAAGT010000003.1"/>
</dbReference>
<keyword evidence="3" id="KW-0378">Hydrolase</keyword>
<dbReference type="PIRSF" id="PIRSF015853">
    <property type="entry name" value="Pep_DppA"/>
    <property type="match status" value="1"/>
</dbReference>
<keyword evidence="3" id="KW-0645">Protease</keyword>
<evidence type="ECO:0000313" key="6">
    <source>
        <dbReference type="Proteomes" id="UP000553957"/>
    </source>
</evidence>
<feature type="binding site" evidence="2">
    <location>
        <position position="10"/>
    </location>
    <ligand>
        <name>Zn(2+)</name>
        <dbReference type="ChEBI" id="CHEBI:29105"/>
        <label>1</label>
    </ligand>
</feature>
<feature type="binding site" evidence="2">
    <location>
        <position position="104"/>
    </location>
    <ligand>
        <name>Zn(2+)</name>
        <dbReference type="ChEBI" id="CHEBI:29105"/>
        <label>2</label>
    </ligand>
</feature>
<accession>A0A7Y4KXL6</accession>
<gene>
    <name evidence="3" type="ORF">HNR71_003290</name>
    <name evidence="4" type="ORF">HPO96_05760</name>
</gene>